<dbReference type="AlphaFoldDB" id="A0A6I2L4E6"/>
<sequence>MKRETISKFYFTQEEIDAAIAAAPNFVNIADDPDCPYDPNDAASVHAYWSKAILTFPGGHPHQDPLWRTKRK</sequence>
<reference evidence="1 2" key="1">
    <citation type="submission" date="2019-11" db="EMBL/GenBank/DDBJ databases">
        <title>Novel species isolated from a subtropical stream in China.</title>
        <authorList>
            <person name="Lu H."/>
        </authorList>
    </citation>
    <scope>NUCLEOTIDE SEQUENCE [LARGE SCALE GENOMIC DNA]</scope>
    <source>
        <strain evidence="1 2">FT80W</strain>
    </source>
</reference>
<protein>
    <submittedName>
        <fullName evidence="1">Uncharacterized protein</fullName>
    </submittedName>
</protein>
<dbReference type="RefSeq" id="WP_154380278.1">
    <property type="nucleotide sequence ID" value="NZ_WKJK01000012.1"/>
</dbReference>
<gene>
    <name evidence="1" type="ORF">GJ699_21930</name>
</gene>
<evidence type="ECO:0000313" key="1">
    <source>
        <dbReference type="EMBL" id="MRW92662.1"/>
    </source>
</evidence>
<name>A0A6I2L4E6_9BURK</name>
<accession>A0A6I2L4E6</accession>
<organism evidence="1 2">
    <name type="scientific">Duganella guangzhouensis</name>
    <dbReference type="NCBI Taxonomy" id="2666084"/>
    <lineage>
        <taxon>Bacteria</taxon>
        <taxon>Pseudomonadati</taxon>
        <taxon>Pseudomonadota</taxon>
        <taxon>Betaproteobacteria</taxon>
        <taxon>Burkholderiales</taxon>
        <taxon>Oxalobacteraceae</taxon>
        <taxon>Telluria group</taxon>
        <taxon>Duganella</taxon>
    </lineage>
</organism>
<dbReference type="Proteomes" id="UP000433309">
    <property type="component" value="Unassembled WGS sequence"/>
</dbReference>
<evidence type="ECO:0000313" key="2">
    <source>
        <dbReference type="Proteomes" id="UP000433309"/>
    </source>
</evidence>
<comment type="caution">
    <text evidence="1">The sequence shown here is derived from an EMBL/GenBank/DDBJ whole genome shotgun (WGS) entry which is preliminary data.</text>
</comment>
<dbReference type="EMBL" id="WKJK01000012">
    <property type="protein sequence ID" value="MRW92662.1"/>
    <property type="molecule type" value="Genomic_DNA"/>
</dbReference>
<keyword evidence="2" id="KW-1185">Reference proteome</keyword>
<proteinExistence type="predicted"/>